<dbReference type="InterPro" id="IPR022158">
    <property type="entry name" value="Inositol_phosphatase"/>
</dbReference>
<feature type="compositionally biased region" description="Basic and acidic residues" evidence="2">
    <location>
        <begin position="42"/>
        <end position="51"/>
    </location>
</feature>
<dbReference type="GeneID" id="101474409"/>
<dbReference type="Pfam" id="PF12456">
    <property type="entry name" value="hSac2"/>
    <property type="match status" value="1"/>
</dbReference>
<dbReference type="Proteomes" id="UP000265160">
    <property type="component" value="LG23"/>
</dbReference>
<protein>
    <submittedName>
        <fullName evidence="4">Tumor protein p63 regulated 1</fullName>
    </submittedName>
</protein>
<reference evidence="4 5" key="1">
    <citation type="journal article" date="2014" name="Nature">
        <title>The genomic substrate for adaptive radiation in African cichlid fish.</title>
        <authorList>
            <person name="Brawand D."/>
            <person name="Wagner C.E."/>
            <person name="Li Y.I."/>
            <person name="Malinsky M."/>
            <person name="Keller I."/>
            <person name="Fan S."/>
            <person name="Simakov O."/>
            <person name="Ng A.Y."/>
            <person name="Lim Z.W."/>
            <person name="Bezault E."/>
            <person name="Turner-Maier J."/>
            <person name="Johnson J."/>
            <person name="Alcazar R."/>
            <person name="Noh H.J."/>
            <person name="Russell P."/>
            <person name="Aken B."/>
            <person name="Alfoldi J."/>
            <person name="Amemiya C."/>
            <person name="Azzouzi N."/>
            <person name="Baroiller J.F."/>
            <person name="Barloy-Hubler F."/>
            <person name="Berlin A."/>
            <person name="Bloomquist R."/>
            <person name="Carleton K.L."/>
            <person name="Conte M.A."/>
            <person name="D'Cotta H."/>
            <person name="Eshel O."/>
            <person name="Gaffney L."/>
            <person name="Galibert F."/>
            <person name="Gante H.F."/>
            <person name="Gnerre S."/>
            <person name="Greuter L."/>
            <person name="Guyon R."/>
            <person name="Haddad N.S."/>
            <person name="Haerty W."/>
            <person name="Harris R.M."/>
            <person name="Hofmann H.A."/>
            <person name="Hourlier T."/>
            <person name="Hulata G."/>
            <person name="Jaffe D.B."/>
            <person name="Lara M."/>
            <person name="Lee A.P."/>
            <person name="MacCallum I."/>
            <person name="Mwaiko S."/>
            <person name="Nikaido M."/>
            <person name="Nishihara H."/>
            <person name="Ozouf-Costaz C."/>
            <person name="Penman D.J."/>
            <person name="Przybylski D."/>
            <person name="Rakotomanga M."/>
            <person name="Renn S.C.P."/>
            <person name="Ribeiro F.J."/>
            <person name="Ron M."/>
            <person name="Salzburger W."/>
            <person name="Sanchez-Pulido L."/>
            <person name="Santos M.E."/>
            <person name="Searle S."/>
            <person name="Sharpe T."/>
            <person name="Swofford R."/>
            <person name="Tan F.J."/>
            <person name="Williams L."/>
            <person name="Young S."/>
            <person name="Yin S."/>
            <person name="Okada N."/>
            <person name="Kocher T.D."/>
            <person name="Miska E.A."/>
            <person name="Lander E.S."/>
            <person name="Venkatesh B."/>
            <person name="Fernald R.D."/>
            <person name="Meyer A."/>
            <person name="Ponting C.P."/>
            <person name="Streelman J.T."/>
            <person name="Lindblad-Toh K."/>
            <person name="Seehausen O."/>
            <person name="Di Palma F."/>
        </authorList>
    </citation>
    <scope>NUCLEOTIDE SEQUENCE</scope>
</reference>
<organism evidence="4 5">
    <name type="scientific">Maylandia zebra</name>
    <name type="common">zebra mbuna</name>
    <dbReference type="NCBI Taxonomy" id="106582"/>
    <lineage>
        <taxon>Eukaryota</taxon>
        <taxon>Metazoa</taxon>
        <taxon>Chordata</taxon>
        <taxon>Craniata</taxon>
        <taxon>Vertebrata</taxon>
        <taxon>Euteleostomi</taxon>
        <taxon>Actinopterygii</taxon>
        <taxon>Neopterygii</taxon>
        <taxon>Teleostei</taxon>
        <taxon>Neoteleostei</taxon>
        <taxon>Acanthomorphata</taxon>
        <taxon>Ovalentaria</taxon>
        <taxon>Cichlomorphae</taxon>
        <taxon>Cichliformes</taxon>
        <taxon>Cichlidae</taxon>
        <taxon>African cichlids</taxon>
        <taxon>Pseudocrenilabrinae</taxon>
        <taxon>Haplochromini</taxon>
        <taxon>Maylandia</taxon>
        <taxon>Maylandia zebra complex</taxon>
    </lineage>
</organism>
<dbReference type="PROSITE" id="PS51791">
    <property type="entry name" value="HSAC2"/>
    <property type="match status" value="1"/>
</dbReference>
<dbReference type="RefSeq" id="XP_004552888.1">
    <property type="nucleotide sequence ID" value="XM_004552831.3"/>
</dbReference>
<reference evidence="4" key="2">
    <citation type="submission" date="2025-05" db="UniProtKB">
        <authorList>
            <consortium name="Ensembl"/>
        </authorList>
    </citation>
    <scope>IDENTIFICATION</scope>
</reference>
<evidence type="ECO:0000313" key="5">
    <source>
        <dbReference type="Proteomes" id="UP000265160"/>
    </source>
</evidence>
<dbReference type="PANTHER" id="PTHR31108">
    <property type="entry name" value="TUMOR PROTEIN P63-REGULATED GENE 1-LIKE PROTEIN"/>
    <property type="match status" value="1"/>
</dbReference>
<evidence type="ECO:0000256" key="1">
    <source>
        <dbReference type="ARBA" id="ARBA00009163"/>
    </source>
</evidence>
<evidence type="ECO:0000256" key="2">
    <source>
        <dbReference type="SAM" id="MobiDB-lite"/>
    </source>
</evidence>
<dbReference type="AlphaFoldDB" id="A0A3P9BN96"/>
<evidence type="ECO:0000313" key="4">
    <source>
        <dbReference type="Ensembl" id="ENSMZEP00005011398.1"/>
    </source>
</evidence>
<dbReference type="OrthoDB" id="10012704at2759"/>
<dbReference type="Ensembl" id="ENSMZET00005011798.1">
    <property type="protein sequence ID" value="ENSMZEP00005011403.1"/>
    <property type="gene ID" value="ENSMZEG00005008561.1"/>
</dbReference>
<keyword evidence="5" id="KW-1185">Reference proteome</keyword>
<dbReference type="STRING" id="106582.ENSMZEP00005011398"/>
<dbReference type="CTD" id="285386"/>
<dbReference type="PANTHER" id="PTHR31108:SF6">
    <property type="entry name" value="TUMOR PROTEIN P63-REGULATED GENE 1 PROTEIN"/>
    <property type="match status" value="1"/>
</dbReference>
<dbReference type="GeneTree" id="ENSGT00390000001652"/>
<feature type="compositionally biased region" description="Polar residues" evidence="2">
    <location>
        <begin position="26"/>
        <end position="39"/>
    </location>
</feature>
<proteinExistence type="inferred from homology"/>
<dbReference type="KEGG" id="mze:101474409"/>
<feature type="domain" description="HSac2" evidence="3">
    <location>
        <begin position="79"/>
        <end position="251"/>
    </location>
</feature>
<comment type="similarity">
    <text evidence="1">Belongs to the TPRG1 family.</text>
</comment>
<dbReference type="GO" id="GO:0005737">
    <property type="term" value="C:cytoplasm"/>
    <property type="evidence" value="ECO:0007669"/>
    <property type="project" value="TreeGrafter"/>
</dbReference>
<name>A0A3P9BN96_9CICH</name>
<dbReference type="Ensembl" id="ENSMZET00005011792.1">
    <property type="protein sequence ID" value="ENSMZEP00005011398.1"/>
    <property type="gene ID" value="ENSMZEG00005008561.1"/>
</dbReference>
<dbReference type="InterPro" id="IPR034753">
    <property type="entry name" value="hSac2"/>
</dbReference>
<feature type="region of interest" description="Disordered" evidence="2">
    <location>
        <begin position="1"/>
        <end position="59"/>
    </location>
</feature>
<evidence type="ECO:0000259" key="3">
    <source>
        <dbReference type="PROSITE" id="PS51791"/>
    </source>
</evidence>
<dbReference type="InterPro" id="IPR040242">
    <property type="entry name" value="TPRG1-like"/>
</dbReference>
<sequence length="286" mass="32598">MADAEDEVVKGSEEQQQQQAEEEVDLSSSPTPPEDSQTAAGRKGDAQERPAESVATSTQGRHLLVEPTLDQFKLRKFFVLRPGTLNQAIKDVEALVNEEVDGSVLSVWLMAEVDHWNNEKERIVLITEFSLLVFKYDFMMFNCDQMQRIPLNFVDRISHGTFSFPKRSLLERNGEGVRVFWDRLREPSFTSRWNPFATDFPFITFTYHPVRKISDVFTALTDVEKFREQLKDAAQKVHTLKPIPGKANGVLVLNQPIQIEAYVGFMSFLGNENKLGYCMARGNLGF</sequence>
<accession>A0A3P9BN96</accession>